<organism evidence="1 2">
    <name type="scientific">Citrus sinensis</name>
    <name type="common">Sweet orange</name>
    <name type="synonym">Citrus aurantium var. sinensis</name>
    <dbReference type="NCBI Taxonomy" id="2711"/>
    <lineage>
        <taxon>Eukaryota</taxon>
        <taxon>Viridiplantae</taxon>
        <taxon>Streptophyta</taxon>
        <taxon>Embryophyta</taxon>
        <taxon>Tracheophyta</taxon>
        <taxon>Spermatophyta</taxon>
        <taxon>Magnoliopsida</taxon>
        <taxon>eudicotyledons</taxon>
        <taxon>Gunneridae</taxon>
        <taxon>Pentapetalae</taxon>
        <taxon>rosids</taxon>
        <taxon>malvids</taxon>
        <taxon>Sapindales</taxon>
        <taxon>Rutaceae</taxon>
        <taxon>Aurantioideae</taxon>
        <taxon>Citrus</taxon>
    </lineage>
</organism>
<reference evidence="2" key="1">
    <citation type="journal article" date="2023" name="Hortic. Res.">
        <title>A chromosome-level phased genome enabling allele-level studies in sweet orange: a case study on citrus Huanglongbing tolerance.</title>
        <authorList>
            <person name="Wu B."/>
            <person name="Yu Q."/>
            <person name="Deng Z."/>
            <person name="Duan Y."/>
            <person name="Luo F."/>
            <person name="Gmitter F. Jr."/>
        </authorList>
    </citation>
    <scope>NUCLEOTIDE SEQUENCE [LARGE SCALE GENOMIC DNA]</scope>
    <source>
        <strain evidence="2">cv. Valencia</strain>
    </source>
</reference>
<evidence type="ECO:0000313" key="1">
    <source>
        <dbReference type="EMBL" id="KAH9733979.1"/>
    </source>
</evidence>
<dbReference type="Proteomes" id="UP000829398">
    <property type="component" value="Chromosome 6"/>
</dbReference>
<dbReference type="EMBL" id="CM039175">
    <property type="protein sequence ID" value="KAH9733979.1"/>
    <property type="molecule type" value="Genomic_DNA"/>
</dbReference>
<name>A0ACB8JMX3_CITSI</name>
<gene>
    <name evidence="1" type="ORF">KPL71_017222</name>
</gene>
<evidence type="ECO:0000313" key="2">
    <source>
        <dbReference type="Proteomes" id="UP000829398"/>
    </source>
</evidence>
<keyword evidence="2" id="KW-1185">Reference proteome</keyword>
<sequence>MSMRSTSDDHQLTENGEDAIESAKIERLPTFDRLKSSLFNKENVEENFEIDGKRKKMIDVTKLESLERHVFINKLIKHVGNDNLRLLQRIRNRVDRSEKLSVRVVHGKPLPALCYGATVVPCHSCIQPLDVLRLVRSTGIQRLDAVAPHVSHSLSCKSII</sequence>
<accession>A0ACB8JMX3</accession>
<proteinExistence type="predicted"/>
<comment type="caution">
    <text evidence="1">The sequence shown here is derived from an EMBL/GenBank/DDBJ whole genome shotgun (WGS) entry which is preliminary data.</text>
</comment>
<protein>
    <submittedName>
        <fullName evidence="1">Uncharacterized protein</fullName>
    </submittedName>
</protein>